<dbReference type="AlphaFoldDB" id="A0A1H8L928"/>
<sequence length="232" mass="25950">MNLLSDIKKDLGNSSGDYVHSVVRTGLSAIPIIGGGASELFSLLIAPPVSKRRDRWLVKVAEGIEELKEKIHEFDINSLAENEVFITTVLQASQIAIRNHQEEKLVALRNAVLNSAVGIDVEESIQLMFLSLIDTITPWHLRILKLFQNPSSWTIEHNKQFYSLGSPVELLESAFPELRGRRDFYDVIIKDLNTQGLIGIDSLHIMMTGSGVMAPRTTTFGNQFLTYISFPQ</sequence>
<proteinExistence type="predicted"/>
<dbReference type="STRING" id="1333845.SAMN04487895_104237"/>
<protein>
    <submittedName>
        <fullName evidence="1">Uncharacterized protein</fullName>
    </submittedName>
</protein>
<accession>A0A1H8L928</accession>
<dbReference type="Proteomes" id="UP000198809">
    <property type="component" value="Unassembled WGS sequence"/>
</dbReference>
<evidence type="ECO:0000313" key="1">
    <source>
        <dbReference type="EMBL" id="SEO01635.1"/>
    </source>
</evidence>
<name>A0A1H8L928_9BACL</name>
<evidence type="ECO:0000313" key="2">
    <source>
        <dbReference type="Proteomes" id="UP000198809"/>
    </source>
</evidence>
<organism evidence="1 2">
    <name type="scientific">Paenibacillus sophorae</name>
    <dbReference type="NCBI Taxonomy" id="1333845"/>
    <lineage>
        <taxon>Bacteria</taxon>
        <taxon>Bacillati</taxon>
        <taxon>Bacillota</taxon>
        <taxon>Bacilli</taxon>
        <taxon>Bacillales</taxon>
        <taxon>Paenibacillaceae</taxon>
        <taxon>Paenibacillus</taxon>
    </lineage>
</organism>
<gene>
    <name evidence="1" type="ORF">SAMN04487895_104237</name>
</gene>
<dbReference type="EMBL" id="FODH01000004">
    <property type="protein sequence ID" value="SEO01635.1"/>
    <property type="molecule type" value="Genomic_DNA"/>
</dbReference>
<reference evidence="1 2" key="1">
    <citation type="submission" date="2016-10" db="EMBL/GenBank/DDBJ databases">
        <authorList>
            <person name="de Groot N.N."/>
        </authorList>
    </citation>
    <scope>NUCLEOTIDE SEQUENCE [LARGE SCALE GENOMIC DNA]</scope>
    <source>
        <strain evidence="1 2">CGMCC 1.10238</strain>
    </source>
</reference>